<sequence>MTNTTDIIHYYTAMLTFRKWLDDCLITDDEFKALSAIMADKYNLPKDSIYRL</sequence>
<evidence type="ECO:0000313" key="3">
    <source>
        <dbReference type="Proteomes" id="UP000199208"/>
    </source>
</evidence>
<dbReference type="Pfam" id="PF20612">
    <property type="entry name" value="SHOCT_2"/>
    <property type="match status" value="1"/>
</dbReference>
<evidence type="ECO:0000313" key="2">
    <source>
        <dbReference type="EMBL" id="SCZ80379.1"/>
    </source>
</evidence>
<dbReference type="AlphaFoldDB" id="A0A1G5S4B5"/>
<evidence type="ECO:0000259" key="1">
    <source>
        <dbReference type="Pfam" id="PF20612"/>
    </source>
</evidence>
<reference evidence="2 3" key="1">
    <citation type="submission" date="2016-10" db="EMBL/GenBank/DDBJ databases">
        <authorList>
            <person name="de Groot N.N."/>
        </authorList>
    </citation>
    <scope>NUCLEOTIDE SEQUENCE [LARGE SCALE GENOMIC DNA]</scope>
    <source>
        <strain evidence="2 3">DSM 2784</strain>
    </source>
</reference>
<feature type="domain" description="SHOCT-like" evidence="1">
    <location>
        <begin position="6"/>
        <end position="43"/>
    </location>
</feature>
<name>A0A1G5S4B5_9FIRM</name>
<organism evidence="2 3">
    <name type="scientific">Acidaminobacter hydrogenoformans DSM 2784</name>
    <dbReference type="NCBI Taxonomy" id="1120920"/>
    <lineage>
        <taxon>Bacteria</taxon>
        <taxon>Bacillati</taxon>
        <taxon>Bacillota</taxon>
        <taxon>Clostridia</taxon>
        <taxon>Peptostreptococcales</taxon>
        <taxon>Acidaminobacteraceae</taxon>
        <taxon>Acidaminobacter</taxon>
    </lineage>
</organism>
<dbReference type="RefSeq" id="WP_170829419.1">
    <property type="nucleotide sequence ID" value="NZ_FMWL01000012.1"/>
</dbReference>
<keyword evidence="3" id="KW-1185">Reference proteome</keyword>
<gene>
    <name evidence="2" type="ORF">SAMN03080599_02236</name>
</gene>
<dbReference type="STRING" id="1120920.SAMN03080599_02236"/>
<dbReference type="Proteomes" id="UP000199208">
    <property type="component" value="Unassembled WGS sequence"/>
</dbReference>
<dbReference type="InterPro" id="IPR046749">
    <property type="entry name" value="SHOCT_2"/>
</dbReference>
<proteinExistence type="predicted"/>
<dbReference type="EMBL" id="FMWL01000012">
    <property type="protein sequence ID" value="SCZ80379.1"/>
    <property type="molecule type" value="Genomic_DNA"/>
</dbReference>
<accession>A0A1G5S4B5</accession>
<protein>
    <recommendedName>
        <fullName evidence="1">SHOCT-like domain-containing protein</fullName>
    </recommendedName>
</protein>